<reference evidence="2 3" key="1">
    <citation type="journal article" date="2018" name="Appl. Microbiol. Biotechnol.">
        <title>Co-cultivation of the strictly anaerobic methanogen Methanosarcina barkeri with aerobic methanotrophs in an oxygen-limited membrane bioreactor.</title>
        <authorList>
            <person name="In 't Zandt M.H."/>
            <person name="van den Bosch T.J.M."/>
            <person name="Rijkers R."/>
            <person name="van Kessel M.A.H.J."/>
            <person name="Jetten M.S.M."/>
            <person name="Welte C.U."/>
        </authorList>
    </citation>
    <scope>NUCLEOTIDE SEQUENCE [LARGE SCALE GENOMIC DNA]</scope>
    <source>
        <strain evidence="2 3">DSM 17706</strain>
    </source>
</reference>
<feature type="region of interest" description="Disordered" evidence="1">
    <location>
        <begin position="60"/>
        <end position="80"/>
    </location>
</feature>
<dbReference type="AlphaFoldDB" id="A0A2U1ST00"/>
<feature type="region of interest" description="Disordered" evidence="1">
    <location>
        <begin position="1"/>
        <end position="36"/>
    </location>
</feature>
<feature type="compositionally biased region" description="Basic and acidic residues" evidence="1">
    <location>
        <begin position="11"/>
        <end position="21"/>
    </location>
</feature>
<evidence type="ECO:0000313" key="2">
    <source>
        <dbReference type="EMBL" id="PWB94737.1"/>
    </source>
</evidence>
<feature type="compositionally biased region" description="Polar residues" evidence="1">
    <location>
        <begin position="60"/>
        <end position="79"/>
    </location>
</feature>
<accession>A0A2U1ST00</accession>
<comment type="caution">
    <text evidence="2">The sequence shown here is derived from an EMBL/GenBank/DDBJ whole genome shotgun (WGS) entry which is preliminary data.</text>
</comment>
<dbReference type="Proteomes" id="UP000245137">
    <property type="component" value="Unassembled WGS sequence"/>
</dbReference>
<proteinExistence type="predicted"/>
<sequence length="90" mass="9460">MRLRSLSQTRGESEARLRATTREAGSNLRRGASRGAGRHRAYAFNMGFTRLPPLTAATSANVSAMPSSLASQPSGTSRTAPRAALVVMAA</sequence>
<keyword evidence="3" id="KW-1185">Reference proteome</keyword>
<gene>
    <name evidence="2" type="ORF">C5689_06680</name>
</gene>
<feature type="compositionally biased region" description="Low complexity" evidence="1">
    <location>
        <begin position="24"/>
        <end position="35"/>
    </location>
</feature>
<evidence type="ECO:0000313" key="3">
    <source>
        <dbReference type="Proteomes" id="UP000245137"/>
    </source>
</evidence>
<evidence type="ECO:0000256" key="1">
    <source>
        <dbReference type="SAM" id="MobiDB-lite"/>
    </source>
</evidence>
<protein>
    <submittedName>
        <fullName evidence="2">Uncharacterized protein</fullName>
    </submittedName>
</protein>
<feature type="compositionally biased region" description="Polar residues" evidence="1">
    <location>
        <begin position="1"/>
        <end position="10"/>
    </location>
</feature>
<dbReference type="EMBL" id="PUIV01000006">
    <property type="protein sequence ID" value="PWB94737.1"/>
    <property type="molecule type" value="Genomic_DNA"/>
</dbReference>
<organism evidence="2 3">
    <name type="scientific">Methylosinus sporium</name>
    <dbReference type="NCBI Taxonomy" id="428"/>
    <lineage>
        <taxon>Bacteria</taxon>
        <taxon>Pseudomonadati</taxon>
        <taxon>Pseudomonadota</taxon>
        <taxon>Alphaproteobacteria</taxon>
        <taxon>Hyphomicrobiales</taxon>
        <taxon>Methylocystaceae</taxon>
        <taxon>Methylosinus</taxon>
    </lineage>
</organism>
<name>A0A2U1ST00_METSR</name>